<evidence type="ECO:0000313" key="2">
    <source>
        <dbReference type="Proteomes" id="UP000475532"/>
    </source>
</evidence>
<dbReference type="InterPro" id="IPR006764">
    <property type="entry name" value="SAM_dep_MeTrfase_SAV2177_type"/>
</dbReference>
<accession>A0A6L9QC34</accession>
<comment type="caution">
    <text evidence="1">The sequence shown here is derived from an EMBL/GenBank/DDBJ whole genome shotgun (WGS) entry which is preliminary data.</text>
</comment>
<gene>
    <name evidence="1" type="ORF">G3I70_11260</name>
</gene>
<dbReference type="AlphaFoldDB" id="A0A6L9QC34"/>
<dbReference type="Proteomes" id="UP000475532">
    <property type="component" value="Unassembled WGS sequence"/>
</dbReference>
<dbReference type="Pfam" id="PF04672">
    <property type="entry name" value="Methyltransf_19"/>
    <property type="match status" value="1"/>
</dbReference>
<dbReference type="SUPFAM" id="SSF53335">
    <property type="entry name" value="S-adenosyl-L-methionine-dependent methyltransferases"/>
    <property type="match status" value="1"/>
</dbReference>
<dbReference type="Gene3D" id="3.40.50.150">
    <property type="entry name" value="Vaccinia Virus protein VP39"/>
    <property type="match status" value="1"/>
</dbReference>
<name>A0A6L9QC34_9ACTN</name>
<reference evidence="1 2" key="1">
    <citation type="submission" date="2020-01" db="EMBL/GenBank/DDBJ databases">
        <title>Insect and environment-associated Actinomycetes.</title>
        <authorList>
            <person name="Currrie C."/>
            <person name="Chevrette M."/>
            <person name="Carlson C."/>
            <person name="Stubbendieck R."/>
            <person name="Wendt-Pienkowski E."/>
        </authorList>
    </citation>
    <scope>NUCLEOTIDE SEQUENCE [LARGE SCALE GENOMIC DNA]</scope>
    <source>
        <strain evidence="1 2">SID10258</strain>
    </source>
</reference>
<protein>
    <submittedName>
        <fullName evidence="1">Uncharacterized protein</fullName>
    </submittedName>
</protein>
<sequence>MRHAAPTRLRRRDGPSASADPFASFLQDDLCKYKAAQCVLPHLDGPVRSASFSIAIGSTGSLAAGAQLRGGAHRRVPLGSGLPTQENVHEVARLVRRNALLATARERLDFSEPVAVLLAAVTHFVSGADDPYGLVSALMDATVSGSHRLLSQATADMASDDTVSPLCAGVARKA</sequence>
<organism evidence="1 2">
    <name type="scientific">Actinomadura bangladeshensis</name>
    <dbReference type="NCBI Taxonomy" id="453573"/>
    <lineage>
        <taxon>Bacteria</taxon>
        <taxon>Bacillati</taxon>
        <taxon>Actinomycetota</taxon>
        <taxon>Actinomycetes</taxon>
        <taxon>Streptosporangiales</taxon>
        <taxon>Thermomonosporaceae</taxon>
        <taxon>Actinomadura</taxon>
    </lineage>
</organism>
<dbReference type="EMBL" id="JAAGLI010000278">
    <property type="protein sequence ID" value="NEA23067.1"/>
    <property type="molecule type" value="Genomic_DNA"/>
</dbReference>
<dbReference type="InterPro" id="IPR029063">
    <property type="entry name" value="SAM-dependent_MTases_sf"/>
</dbReference>
<proteinExistence type="predicted"/>
<evidence type="ECO:0000313" key="1">
    <source>
        <dbReference type="EMBL" id="NEA23067.1"/>
    </source>
</evidence>